<dbReference type="PANTHER" id="PTHR44757:SF2">
    <property type="entry name" value="BIOFILM ARCHITECTURE MAINTENANCE PROTEIN MBAA"/>
    <property type="match status" value="1"/>
</dbReference>
<dbReference type="InterPro" id="IPR035965">
    <property type="entry name" value="PAS-like_dom_sf"/>
</dbReference>
<dbReference type="PANTHER" id="PTHR44757">
    <property type="entry name" value="DIGUANYLATE CYCLASE DGCP"/>
    <property type="match status" value="1"/>
</dbReference>
<dbReference type="InterPro" id="IPR043128">
    <property type="entry name" value="Rev_trsase/Diguanyl_cyclase"/>
</dbReference>
<reference evidence="7 8" key="1">
    <citation type="submission" date="2020-04" db="EMBL/GenBank/DDBJ databases">
        <title>Zoogloea sp. G-4-1-14 isolated from soil.</title>
        <authorList>
            <person name="Dahal R.H."/>
        </authorList>
    </citation>
    <scope>NUCLEOTIDE SEQUENCE [LARGE SCALE GENOMIC DNA]</scope>
    <source>
        <strain evidence="7 8">G-4-1-14</strain>
    </source>
</reference>
<dbReference type="InterPro" id="IPR029787">
    <property type="entry name" value="Nucleotide_cyclase"/>
</dbReference>
<dbReference type="InterPro" id="IPR012312">
    <property type="entry name" value="Hemerythrin-like"/>
</dbReference>
<dbReference type="InterPro" id="IPR035938">
    <property type="entry name" value="Hemerythrin-like_sf"/>
</dbReference>
<dbReference type="GO" id="GO:0046872">
    <property type="term" value="F:metal ion binding"/>
    <property type="evidence" value="ECO:0007669"/>
    <property type="project" value="UniProtKB-KW"/>
</dbReference>
<evidence type="ECO:0000313" key="7">
    <source>
        <dbReference type="EMBL" id="NML28376.1"/>
    </source>
</evidence>
<evidence type="ECO:0000259" key="5">
    <source>
        <dbReference type="PROSITE" id="PS50113"/>
    </source>
</evidence>
<organism evidence="7 8">
    <name type="scientific">Zoogloea dura</name>
    <dbReference type="NCBI Taxonomy" id="2728840"/>
    <lineage>
        <taxon>Bacteria</taxon>
        <taxon>Pseudomonadati</taxon>
        <taxon>Pseudomonadota</taxon>
        <taxon>Betaproteobacteria</taxon>
        <taxon>Rhodocyclales</taxon>
        <taxon>Zoogloeaceae</taxon>
        <taxon>Zoogloea</taxon>
    </lineage>
</organism>
<dbReference type="SUPFAM" id="SSF55073">
    <property type="entry name" value="Nucleotide cyclase"/>
    <property type="match status" value="1"/>
</dbReference>
<evidence type="ECO:0000313" key="8">
    <source>
        <dbReference type="Proteomes" id="UP000580043"/>
    </source>
</evidence>
<dbReference type="NCBIfam" id="TIGR02481">
    <property type="entry name" value="hemeryth_dom"/>
    <property type="match status" value="1"/>
</dbReference>
<dbReference type="InterPro" id="IPR012827">
    <property type="entry name" value="Hemerythrin_metal-bd"/>
</dbReference>
<dbReference type="SUPFAM" id="SSF47188">
    <property type="entry name" value="Hemerythrin-like"/>
    <property type="match status" value="1"/>
</dbReference>
<dbReference type="InterPro" id="IPR018771">
    <property type="entry name" value="PocR_dom"/>
</dbReference>
<dbReference type="InterPro" id="IPR000014">
    <property type="entry name" value="PAS"/>
</dbReference>
<gene>
    <name evidence="7" type="ORF">HHL15_21680</name>
</gene>
<comment type="caution">
    <text evidence="7">The sequence shown here is derived from an EMBL/GenBank/DDBJ whole genome shotgun (WGS) entry which is preliminary data.</text>
</comment>
<keyword evidence="3" id="KW-0408">Iron</keyword>
<evidence type="ECO:0000256" key="3">
    <source>
        <dbReference type="ARBA" id="ARBA00023004"/>
    </source>
</evidence>
<dbReference type="NCBIfam" id="TIGR00229">
    <property type="entry name" value="sensory_box"/>
    <property type="match status" value="2"/>
</dbReference>
<protein>
    <submittedName>
        <fullName evidence="7">Bacteriohemerythrin</fullName>
    </submittedName>
</protein>
<dbReference type="Pfam" id="PF01814">
    <property type="entry name" value="Hemerythrin"/>
    <property type="match status" value="1"/>
</dbReference>
<dbReference type="Pfam" id="PF10114">
    <property type="entry name" value="PocR"/>
    <property type="match status" value="1"/>
</dbReference>
<dbReference type="CDD" id="cd01949">
    <property type="entry name" value="GGDEF"/>
    <property type="match status" value="1"/>
</dbReference>
<dbReference type="SMART" id="SM00267">
    <property type="entry name" value="GGDEF"/>
    <property type="match status" value="1"/>
</dbReference>
<dbReference type="InterPro" id="IPR052155">
    <property type="entry name" value="Biofilm_reg_signaling"/>
</dbReference>
<keyword evidence="8" id="KW-1185">Reference proteome</keyword>
<dbReference type="Pfam" id="PF00989">
    <property type="entry name" value="PAS"/>
    <property type="match status" value="2"/>
</dbReference>
<dbReference type="InterPro" id="IPR001610">
    <property type="entry name" value="PAC"/>
</dbReference>
<comment type="similarity">
    <text evidence="1">Belongs to the hemerythrin family.</text>
</comment>
<feature type="domain" description="PAS" evidence="4">
    <location>
        <begin position="303"/>
        <end position="373"/>
    </location>
</feature>
<evidence type="ECO:0000259" key="4">
    <source>
        <dbReference type="PROSITE" id="PS50112"/>
    </source>
</evidence>
<name>A0A848GCA9_9RHOO</name>
<dbReference type="PROSITE" id="PS50113">
    <property type="entry name" value="PAC"/>
    <property type="match status" value="1"/>
</dbReference>
<feature type="domain" description="PAC" evidence="5">
    <location>
        <begin position="250"/>
        <end position="302"/>
    </location>
</feature>
<dbReference type="Gene3D" id="1.20.120.50">
    <property type="entry name" value="Hemerythrin-like"/>
    <property type="match status" value="1"/>
</dbReference>
<proteinExistence type="inferred from homology"/>
<evidence type="ECO:0000256" key="2">
    <source>
        <dbReference type="ARBA" id="ARBA00022723"/>
    </source>
</evidence>
<dbReference type="CDD" id="cd12107">
    <property type="entry name" value="Hemerythrin"/>
    <property type="match status" value="1"/>
</dbReference>
<dbReference type="EMBL" id="JABBGA010000026">
    <property type="protein sequence ID" value="NML28376.1"/>
    <property type="molecule type" value="Genomic_DNA"/>
</dbReference>
<dbReference type="SUPFAM" id="SSF55785">
    <property type="entry name" value="PYP-like sensor domain (PAS domain)"/>
    <property type="match status" value="2"/>
</dbReference>
<dbReference type="RefSeq" id="WP_169147904.1">
    <property type="nucleotide sequence ID" value="NZ_JABBGA010000026.1"/>
</dbReference>
<dbReference type="NCBIfam" id="TIGR00254">
    <property type="entry name" value="GGDEF"/>
    <property type="match status" value="1"/>
</dbReference>
<dbReference type="NCBIfam" id="NF033749">
    <property type="entry name" value="bact_hemeryth"/>
    <property type="match status" value="1"/>
</dbReference>
<accession>A0A848GCA9</accession>
<dbReference type="GO" id="GO:0006355">
    <property type="term" value="P:regulation of DNA-templated transcription"/>
    <property type="evidence" value="ECO:0007669"/>
    <property type="project" value="InterPro"/>
</dbReference>
<dbReference type="Proteomes" id="UP000580043">
    <property type="component" value="Unassembled WGS sequence"/>
</dbReference>
<dbReference type="Gene3D" id="3.30.70.270">
    <property type="match status" value="1"/>
</dbReference>
<dbReference type="InterPro" id="IPR013767">
    <property type="entry name" value="PAS_fold"/>
</dbReference>
<feature type="domain" description="PAS" evidence="4">
    <location>
        <begin position="177"/>
        <end position="247"/>
    </location>
</feature>
<dbReference type="InterPro" id="IPR000700">
    <property type="entry name" value="PAS-assoc_C"/>
</dbReference>
<keyword evidence="2" id="KW-0479">Metal-binding</keyword>
<dbReference type="AlphaFoldDB" id="A0A848GCA9"/>
<dbReference type="InterPro" id="IPR000160">
    <property type="entry name" value="GGDEF_dom"/>
</dbReference>
<sequence>MRFTELVDIEELRGLCEEFSDITGAVTAILDLEGNILIATGWHDICTKFHRVNPGTAARCLESDTILADQLKLGESYNVYRCKNGLVDVAVPINIGGEHVANLFTGQFFFDSPDTQYFIRQANEFRFDQAAYLDALEKTPVFTVEKVKSTMAFFTRLARVIGEMGLARVQLLETNTALQASEAIIQSSEDAIIGKTLSGVVTTWNPRATTIFGYTAAEMIGQSMLRLFPDELRHEEEEILERIQHGEKVEHFESIRIRKDGEPINVSITISPIRNARGETIGASSIARDITRQVSAEAAAREKDEQFRLAVETSTDGFWITDTAGRLLEVNNAYVKLSGYSRDELLSLSIEHLDASDSAERLTSLTERVLADGYARFETTHRSRSGKIWPAEVAASYSPMMGGRFFVFIKDRTEEKKTAELIWRQANFDRLTDLPNRSLLFDRLSKACLLAQRQGRHAALLYLDLDGFKPINDQFGHETGDIVLAAVAKRWLGCVRESDTVARLGGDEFAVLTGDLIEPGEAASVARKLLDALAAPIPLPGGKLCQIGASIGISMYPDNALEIDSLIETADSAMYQSKARGKNTYTFSSASPEPRQWVSFDDSYLVGVAEIDAHHRQLAHMVNHLNQATRLEESASDFLPRFKELIGFVRFHFDTEDRYMKDYGYPGHEAHRREHDDLVHLLQRTARDFRKGKELLVLQIVKDVFVNHIKTADQPLGTFLNGLNVS</sequence>
<dbReference type="Pfam" id="PF00990">
    <property type="entry name" value="GGDEF"/>
    <property type="match status" value="1"/>
</dbReference>
<dbReference type="SMART" id="SM00091">
    <property type="entry name" value="PAS"/>
    <property type="match status" value="2"/>
</dbReference>
<dbReference type="PROSITE" id="PS50887">
    <property type="entry name" value="GGDEF"/>
    <property type="match status" value="1"/>
</dbReference>
<dbReference type="PROSITE" id="PS50112">
    <property type="entry name" value="PAS"/>
    <property type="match status" value="2"/>
</dbReference>
<feature type="domain" description="GGDEF" evidence="6">
    <location>
        <begin position="456"/>
        <end position="590"/>
    </location>
</feature>
<evidence type="ECO:0000256" key="1">
    <source>
        <dbReference type="ARBA" id="ARBA00010587"/>
    </source>
</evidence>
<dbReference type="CDD" id="cd00130">
    <property type="entry name" value="PAS"/>
    <property type="match status" value="2"/>
</dbReference>
<dbReference type="SMART" id="SM00086">
    <property type="entry name" value="PAC"/>
    <property type="match status" value="1"/>
</dbReference>
<dbReference type="Gene3D" id="3.30.450.20">
    <property type="entry name" value="PAS domain"/>
    <property type="match status" value="2"/>
</dbReference>
<evidence type="ECO:0000259" key="6">
    <source>
        <dbReference type="PROSITE" id="PS50887"/>
    </source>
</evidence>